<dbReference type="AlphaFoldDB" id="A0A0A9FEQ0"/>
<reference evidence="1" key="1">
    <citation type="submission" date="2014-09" db="EMBL/GenBank/DDBJ databases">
        <authorList>
            <person name="Magalhaes I.L.F."/>
            <person name="Oliveira U."/>
            <person name="Santos F.R."/>
            <person name="Vidigal T.H.D.A."/>
            <person name="Brescovit A.D."/>
            <person name="Santos A.J."/>
        </authorList>
    </citation>
    <scope>NUCLEOTIDE SEQUENCE</scope>
    <source>
        <tissue evidence="1">Shoot tissue taken approximately 20 cm above the soil surface</tissue>
    </source>
</reference>
<organism evidence="1">
    <name type="scientific">Arundo donax</name>
    <name type="common">Giant reed</name>
    <name type="synonym">Donax arundinaceus</name>
    <dbReference type="NCBI Taxonomy" id="35708"/>
    <lineage>
        <taxon>Eukaryota</taxon>
        <taxon>Viridiplantae</taxon>
        <taxon>Streptophyta</taxon>
        <taxon>Embryophyta</taxon>
        <taxon>Tracheophyta</taxon>
        <taxon>Spermatophyta</taxon>
        <taxon>Magnoliopsida</taxon>
        <taxon>Liliopsida</taxon>
        <taxon>Poales</taxon>
        <taxon>Poaceae</taxon>
        <taxon>PACMAD clade</taxon>
        <taxon>Arundinoideae</taxon>
        <taxon>Arundineae</taxon>
        <taxon>Arundo</taxon>
    </lineage>
</organism>
<accession>A0A0A9FEQ0</accession>
<protein>
    <submittedName>
        <fullName evidence="1">Uncharacterized protein</fullName>
    </submittedName>
</protein>
<sequence>MSPYTVTSNSCRSTDSMKVAGHYRCRSS</sequence>
<evidence type="ECO:0000313" key="1">
    <source>
        <dbReference type="EMBL" id="JAE08586.1"/>
    </source>
</evidence>
<dbReference type="EMBL" id="GBRH01189310">
    <property type="protein sequence ID" value="JAE08586.1"/>
    <property type="molecule type" value="Transcribed_RNA"/>
</dbReference>
<name>A0A0A9FEQ0_ARUDO</name>
<proteinExistence type="predicted"/>
<reference evidence="1" key="2">
    <citation type="journal article" date="2015" name="Data Brief">
        <title>Shoot transcriptome of the giant reed, Arundo donax.</title>
        <authorList>
            <person name="Barrero R.A."/>
            <person name="Guerrero F.D."/>
            <person name="Moolhuijzen P."/>
            <person name="Goolsby J.A."/>
            <person name="Tidwell J."/>
            <person name="Bellgard S.E."/>
            <person name="Bellgard M.I."/>
        </authorList>
    </citation>
    <scope>NUCLEOTIDE SEQUENCE</scope>
    <source>
        <tissue evidence="1">Shoot tissue taken approximately 20 cm above the soil surface</tissue>
    </source>
</reference>